<gene>
    <name evidence="1" type="ORF">AXW67_36850</name>
</gene>
<dbReference type="EMBL" id="LSEF01000025">
    <property type="protein sequence ID" value="OAF19356.1"/>
    <property type="molecule type" value="Genomic_DNA"/>
</dbReference>
<organism evidence="1 2">
    <name type="scientific">Bradyrhizobium neotropicale</name>
    <dbReference type="NCBI Taxonomy" id="1497615"/>
    <lineage>
        <taxon>Bacteria</taxon>
        <taxon>Pseudomonadati</taxon>
        <taxon>Pseudomonadota</taxon>
        <taxon>Alphaproteobacteria</taxon>
        <taxon>Hyphomicrobiales</taxon>
        <taxon>Nitrobacteraceae</taxon>
        <taxon>Bradyrhizobium</taxon>
    </lineage>
</organism>
<reference evidence="1 2" key="1">
    <citation type="submission" date="2016-02" db="EMBL/GenBank/DDBJ databases">
        <title>Draft genome sequence of the strain BR 10247T Bradyrhizobium neotropicale isolated from nodules of Centrolobium paraense.</title>
        <authorList>
            <person name="Simoes-Araujo J.L."/>
            <person name="Barauna A.C."/>
            <person name="Silva K."/>
            <person name="Zilli J.E."/>
        </authorList>
    </citation>
    <scope>NUCLEOTIDE SEQUENCE [LARGE SCALE GENOMIC DNA]</scope>
    <source>
        <strain evidence="1 2">BR 10247</strain>
    </source>
</reference>
<proteinExistence type="predicted"/>
<sequence length="126" mass="13781">MLDRNNAIADCLLLVSEDSGSRKKSLQGKAYDDLGNFCSISSHPTLSTTRPSTLPDLNTSIALWMSEFSTRIWVTTASVPDNCSVVFEINMSDEAENAGTLTVMYARLATHPTVAPTSVRTIIIRR</sequence>
<accession>A0A176ZHU9</accession>
<evidence type="ECO:0000313" key="1">
    <source>
        <dbReference type="EMBL" id="OAF19356.1"/>
    </source>
</evidence>
<keyword evidence="2" id="KW-1185">Reference proteome</keyword>
<dbReference type="Proteomes" id="UP000077173">
    <property type="component" value="Unassembled WGS sequence"/>
</dbReference>
<comment type="caution">
    <text evidence="1">The sequence shown here is derived from an EMBL/GenBank/DDBJ whole genome shotgun (WGS) entry which is preliminary data.</text>
</comment>
<dbReference type="AlphaFoldDB" id="A0A176ZHU9"/>
<name>A0A176ZHU9_9BRAD</name>
<evidence type="ECO:0000313" key="2">
    <source>
        <dbReference type="Proteomes" id="UP000077173"/>
    </source>
</evidence>
<protein>
    <submittedName>
        <fullName evidence="1">Uncharacterized protein</fullName>
    </submittedName>
</protein>